<dbReference type="OrthoDB" id="1925304at2759"/>
<evidence type="ECO:0000313" key="4">
    <source>
        <dbReference type="EnsemblPlants" id="AUR62005999-RA:cds"/>
    </source>
</evidence>
<dbReference type="Pfam" id="PF13962">
    <property type="entry name" value="PGG"/>
    <property type="match status" value="1"/>
</dbReference>
<dbReference type="InterPro" id="IPR026961">
    <property type="entry name" value="PGG_dom"/>
</dbReference>
<dbReference type="RefSeq" id="XP_021763045.1">
    <property type="nucleotide sequence ID" value="XM_021907353.1"/>
</dbReference>
<accession>A0A803L2B0</accession>
<proteinExistence type="predicted"/>
<dbReference type="InterPro" id="IPR036770">
    <property type="entry name" value="Ankyrin_rpt-contain_sf"/>
</dbReference>
<organism evidence="4 5">
    <name type="scientific">Chenopodium quinoa</name>
    <name type="common">Quinoa</name>
    <dbReference type="NCBI Taxonomy" id="63459"/>
    <lineage>
        <taxon>Eukaryota</taxon>
        <taxon>Viridiplantae</taxon>
        <taxon>Streptophyta</taxon>
        <taxon>Embryophyta</taxon>
        <taxon>Tracheophyta</taxon>
        <taxon>Spermatophyta</taxon>
        <taxon>Magnoliopsida</taxon>
        <taxon>eudicotyledons</taxon>
        <taxon>Gunneridae</taxon>
        <taxon>Pentapetalae</taxon>
        <taxon>Caryophyllales</taxon>
        <taxon>Chenopodiaceae</taxon>
        <taxon>Chenopodioideae</taxon>
        <taxon>Atripliceae</taxon>
        <taxon>Chenopodium</taxon>
    </lineage>
</organism>
<feature type="repeat" description="ANK" evidence="1">
    <location>
        <begin position="59"/>
        <end position="80"/>
    </location>
</feature>
<dbReference type="PROSITE" id="PS50088">
    <property type="entry name" value="ANK_REPEAT"/>
    <property type="match status" value="2"/>
</dbReference>
<feature type="transmembrane region" description="Helical" evidence="2">
    <location>
        <begin position="466"/>
        <end position="487"/>
    </location>
</feature>
<dbReference type="Proteomes" id="UP000596660">
    <property type="component" value="Unplaced"/>
</dbReference>
<feature type="transmembrane region" description="Helical" evidence="2">
    <location>
        <begin position="499"/>
        <end position="523"/>
    </location>
</feature>
<dbReference type="InterPro" id="IPR002110">
    <property type="entry name" value="Ankyrin_rpt"/>
</dbReference>
<dbReference type="AlphaFoldDB" id="A0A803L2B0"/>
<dbReference type="GeneID" id="110727774"/>
<feature type="domain" description="PGG" evidence="3">
    <location>
        <begin position="420"/>
        <end position="522"/>
    </location>
</feature>
<evidence type="ECO:0000313" key="5">
    <source>
        <dbReference type="Proteomes" id="UP000596660"/>
    </source>
</evidence>
<evidence type="ECO:0000256" key="2">
    <source>
        <dbReference type="SAM" id="Phobius"/>
    </source>
</evidence>
<dbReference type="PANTHER" id="PTHR24177">
    <property type="entry name" value="CASKIN"/>
    <property type="match status" value="1"/>
</dbReference>
<keyword evidence="2" id="KW-0812">Transmembrane</keyword>
<dbReference type="Pfam" id="PF12796">
    <property type="entry name" value="Ank_2"/>
    <property type="match status" value="1"/>
</dbReference>
<dbReference type="Gramene" id="AUR62005999-RA">
    <property type="protein sequence ID" value="AUR62005999-RA:cds"/>
    <property type="gene ID" value="AUR62005999"/>
</dbReference>
<reference evidence="4" key="2">
    <citation type="submission" date="2021-03" db="UniProtKB">
        <authorList>
            <consortium name="EnsemblPlants"/>
        </authorList>
    </citation>
    <scope>IDENTIFICATION</scope>
</reference>
<dbReference type="KEGG" id="cqi:110727774"/>
<evidence type="ECO:0000256" key="1">
    <source>
        <dbReference type="PROSITE-ProRule" id="PRU00023"/>
    </source>
</evidence>
<feature type="repeat" description="ANK" evidence="1">
    <location>
        <begin position="130"/>
        <end position="162"/>
    </location>
</feature>
<keyword evidence="2" id="KW-0472">Membrane</keyword>
<reference evidence="4" key="1">
    <citation type="journal article" date="2017" name="Nature">
        <title>The genome of Chenopodium quinoa.</title>
        <authorList>
            <person name="Jarvis D.E."/>
            <person name="Ho Y.S."/>
            <person name="Lightfoot D.J."/>
            <person name="Schmoeckel S.M."/>
            <person name="Li B."/>
            <person name="Borm T.J.A."/>
            <person name="Ohyanagi H."/>
            <person name="Mineta K."/>
            <person name="Michell C.T."/>
            <person name="Saber N."/>
            <person name="Kharbatia N.M."/>
            <person name="Rupper R.R."/>
            <person name="Sharp A.R."/>
            <person name="Dally N."/>
            <person name="Boughton B.A."/>
            <person name="Woo Y.H."/>
            <person name="Gao G."/>
            <person name="Schijlen E.G.W.M."/>
            <person name="Guo X."/>
            <person name="Momin A.A."/>
            <person name="Negrao S."/>
            <person name="Al-Babili S."/>
            <person name="Gehring C."/>
            <person name="Roessner U."/>
            <person name="Jung C."/>
            <person name="Murphy K."/>
            <person name="Arold S.T."/>
            <person name="Gojobori T."/>
            <person name="van der Linden C.G."/>
            <person name="van Loo E.N."/>
            <person name="Jellen E.N."/>
            <person name="Maughan P.J."/>
            <person name="Tester M."/>
        </authorList>
    </citation>
    <scope>NUCLEOTIDE SEQUENCE [LARGE SCALE GENOMIC DNA]</scope>
    <source>
        <strain evidence="4">cv. PI 614886</strain>
    </source>
</reference>
<dbReference type="PANTHER" id="PTHR24177:SF292">
    <property type="entry name" value="ANKYRIN REPEAT FAMILY PROTEIN-RELATED"/>
    <property type="match status" value="1"/>
</dbReference>
<dbReference type="SUPFAM" id="SSF48403">
    <property type="entry name" value="Ankyrin repeat"/>
    <property type="match status" value="1"/>
</dbReference>
<protein>
    <recommendedName>
        <fullName evidence="3">PGG domain-containing protein</fullName>
    </recommendedName>
</protein>
<dbReference type="EnsemblPlants" id="AUR62005999-RA">
    <property type="protein sequence ID" value="AUR62005999-RA:cds"/>
    <property type="gene ID" value="AUR62005999"/>
</dbReference>
<name>A0A803L2B0_CHEQI</name>
<keyword evidence="5" id="KW-1185">Reference proteome</keyword>
<keyword evidence="2" id="KW-1133">Transmembrane helix</keyword>
<keyword evidence="1" id="KW-0040">ANK repeat</keyword>
<gene>
    <name evidence="4" type="primary">LOC110727774</name>
</gene>
<dbReference type="Gene3D" id="1.25.40.20">
    <property type="entry name" value="Ankyrin repeat-containing domain"/>
    <property type="match status" value="2"/>
</dbReference>
<dbReference type="PROSITE" id="PS50297">
    <property type="entry name" value="ANK_REP_REGION"/>
    <property type="match status" value="1"/>
</dbReference>
<dbReference type="SMART" id="SM00248">
    <property type="entry name" value="ANK"/>
    <property type="match status" value="4"/>
</dbReference>
<sequence>MAFSTEPEQINVEIELLGRRCFQDYHVRLYKAAFHGDWKSAHEIFVKDPKCFSEIISKNGNTALHIAAAAGKHKFVEELLAHANLTDTQLVQPNKAGNTAFCLAAASGVVDLVKEMEKHNSNLPNIGGNLGKKPIQMAAMQGHEKVVDHLMTYFTNLSPEDRINLLITVIEKDLYDVALKILNEDDELAIKRDGNAVSPLLALARKTPVMSKLSYLEYICNALKNKWGKQEKDHNGKHELVQQVWKRVIRERDHESISSFLWFPSPGLLFEAIEVGNNEFIETLVREYPDLIWEVDKQQKTIFHVAVEYRQEKIFSHIFHLKDVNHLLTEYVHPITGNNILHLAASLPRPEILNKVSGAALQMQRELLWFQAVKSIVPYQFAHTKNRIIKKSNGIVTDVIEETPGEMYTRVHTNLRKEGEEWMRGTANSCMLVATLVSAMVFQAVFQSPGTHNNNLKCAFVISDALSLLSSTASILTFLAILCSTYAEEDFLVSLPLKLIVGLATLLFSILTMLLAFTMAIITQSPNRSGWIIVAAFAWIVGGVYVWLHFPLLVMVCRSTFGAKYLFRPQYELLRD</sequence>
<dbReference type="GO" id="GO:0016020">
    <property type="term" value="C:membrane"/>
    <property type="evidence" value="ECO:0007669"/>
    <property type="project" value="TreeGrafter"/>
</dbReference>
<evidence type="ECO:0000259" key="3">
    <source>
        <dbReference type="Pfam" id="PF13962"/>
    </source>
</evidence>
<feature type="transmembrane region" description="Helical" evidence="2">
    <location>
        <begin position="529"/>
        <end position="548"/>
    </location>
</feature>